<name>A0A1G9AEZ0_9GAMM</name>
<organism evidence="2 3">
    <name type="scientific">Ferrimonas sediminum</name>
    <dbReference type="NCBI Taxonomy" id="718193"/>
    <lineage>
        <taxon>Bacteria</taxon>
        <taxon>Pseudomonadati</taxon>
        <taxon>Pseudomonadota</taxon>
        <taxon>Gammaproteobacteria</taxon>
        <taxon>Alteromonadales</taxon>
        <taxon>Ferrimonadaceae</taxon>
        <taxon>Ferrimonas</taxon>
    </lineage>
</organism>
<sequence>MLTIIEPILIVSGILFVTYALAIYSRRQQHLNGFWQVWVGKLKDFNRREFGLYRIGIVLLFVGVILRIANLTFG</sequence>
<keyword evidence="1" id="KW-0812">Transmembrane</keyword>
<dbReference type="Proteomes" id="UP000199527">
    <property type="component" value="Unassembled WGS sequence"/>
</dbReference>
<feature type="transmembrane region" description="Helical" evidence="1">
    <location>
        <begin position="6"/>
        <end position="24"/>
    </location>
</feature>
<reference evidence="3" key="1">
    <citation type="submission" date="2016-10" db="EMBL/GenBank/DDBJ databases">
        <authorList>
            <person name="Varghese N."/>
            <person name="Submissions S."/>
        </authorList>
    </citation>
    <scope>NUCLEOTIDE SEQUENCE [LARGE SCALE GENOMIC DNA]</scope>
    <source>
        <strain evidence="3">DSM 23317</strain>
    </source>
</reference>
<accession>A0A1G9AEZ0</accession>
<proteinExistence type="predicted"/>
<gene>
    <name evidence="2" type="ORF">SAMN04488540_12319</name>
</gene>
<dbReference type="OrthoDB" id="6184036at2"/>
<keyword evidence="1" id="KW-0472">Membrane</keyword>
<feature type="transmembrane region" description="Helical" evidence="1">
    <location>
        <begin position="51"/>
        <end position="69"/>
    </location>
</feature>
<dbReference type="EMBL" id="FNEM01000023">
    <property type="protein sequence ID" value="SDK25906.1"/>
    <property type="molecule type" value="Genomic_DNA"/>
</dbReference>
<evidence type="ECO:0000313" key="2">
    <source>
        <dbReference type="EMBL" id="SDK25906.1"/>
    </source>
</evidence>
<keyword evidence="1" id="KW-1133">Transmembrane helix</keyword>
<evidence type="ECO:0008006" key="4">
    <source>
        <dbReference type="Google" id="ProtNLM"/>
    </source>
</evidence>
<evidence type="ECO:0000313" key="3">
    <source>
        <dbReference type="Proteomes" id="UP000199527"/>
    </source>
</evidence>
<evidence type="ECO:0000256" key="1">
    <source>
        <dbReference type="SAM" id="Phobius"/>
    </source>
</evidence>
<dbReference type="AlphaFoldDB" id="A0A1G9AEZ0"/>
<keyword evidence="3" id="KW-1185">Reference proteome</keyword>
<protein>
    <recommendedName>
        <fullName evidence="4">Immunity protein 17</fullName>
    </recommendedName>
</protein>
<dbReference type="RefSeq" id="WP_028111852.1">
    <property type="nucleotide sequence ID" value="NZ_FNEM01000023.1"/>
</dbReference>